<keyword evidence="3" id="KW-1185">Reference proteome</keyword>
<gene>
    <name evidence="2" type="ORF">VE26_11785</name>
</gene>
<dbReference type="AlphaFoldDB" id="A0A0F5FF64"/>
<feature type="transmembrane region" description="Helical" evidence="1">
    <location>
        <begin position="16"/>
        <end position="37"/>
    </location>
</feature>
<keyword evidence="1" id="KW-0472">Membrane</keyword>
<name>A0A0F5FF64_9HYPH</name>
<protein>
    <submittedName>
        <fullName evidence="2">Uncharacterized protein</fullName>
    </submittedName>
</protein>
<dbReference type="EMBL" id="JZEY01000061">
    <property type="protein sequence ID" value="KKB07443.1"/>
    <property type="molecule type" value="Genomic_DNA"/>
</dbReference>
<proteinExistence type="predicted"/>
<dbReference type="RefSeq" id="WP_046105472.1">
    <property type="nucleotide sequence ID" value="NZ_JZEY01000061.1"/>
</dbReference>
<evidence type="ECO:0000256" key="1">
    <source>
        <dbReference type="SAM" id="Phobius"/>
    </source>
</evidence>
<organism evidence="2 3">
    <name type="scientific">Devosia chinhatensis</name>
    <dbReference type="NCBI Taxonomy" id="429727"/>
    <lineage>
        <taxon>Bacteria</taxon>
        <taxon>Pseudomonadati</taxon>
        <taxon>Pseudomonadota</taxon>
        <taxon>Alphaproteobacteria</taxon>
        <taxon>Hyphomicrobiales</taxon>
        <taxon>Devosiaceae</taxon>
        <taxon>Devosia</taxon>
    </lineage>
</organism>
<evidence type="ECO:0000313" key="2">
    <source>
        <dbReference type="EMBL" id="KKB07443.1"/>
    </source>
</evidence>
<sequence length="61" mass="6532">MRDDKPGPFGLNRTRIFLLAMGAFVLLITVSMMMGGLGSYNALKEASNAAREPTAEQLSGN</sequence>
<accession>A0A0F5FF64</accession>
<reference evidence="2 3" key="1">
    <citation type="submission" date="2015-03" db="EMBL/GenBank/DDBJ databases">
        <authorList>
            <person name="Hassan Y."/>
            <person name="Lepp D."/>
            <person name="Li X.-Z."/>
            <person name="Zhou T."/>
        </authorList>
    </citation>
    <scope>NUCLEOTIDE SEQUENCE [LARGE SCALE GENOMIC DNA]</scope>
    <source>
        <strain evidence="2 3">IPL18</strain>
    </source>
</reference>
<dbReference type="PATRIC" id="fig|429727.3.peg.2425"/>
<dbReference type="OrthoDB" id="7951181at2"/>
<comment type="caution">
    <text evidence="2">The sequence shown here is derived from an EMBL/GenBank/DDBJ whole genome shotgun (WGS) entry which is preliminary data.</text>
</comment>
<keyword evidence="1" id="KW-1133">Transmembrane helix</keyword>
<dbReference type="Proteomes" id="UP000033649">
    <property type="component" value="Unassembled WGS sequence"/>
</dbReference>
<dbReference type="STRING" id="429727.VE26_11785"/>
<evidence type="ECO:0000313" key="3">
    <source>
        <dbReference type="Proteomes" id="UP000033649"/>
    </source>
</evidence>
<keyword evidence="1" id="KW-0812">Transmembrane</keyword>